<dbReference type="Gene3D" id="3.30.70.3490">
    <property type="match status" value="1"/>
</dbReference>
<dbReference type="Gene3D" id="2.40.160.120">
    <property type="match status" value="1"/>
</dbReference>
<dbReference type="Gene3D" id="1.10.287.2720">
    <property type="match status" value="1"/>
</dbReference>
<dbReference type="GO" id="GO:0008142">
    <property type="term" value="F:oxysterol binding"/>
    <property type="evidence" value="ECO:0007669"/>
    <property type="project" value="TreeGrafter"/>
</dbReference>
<dbReference type="AlphaFoldDB" id="A0A178ZLR1"/>
<dbReference type="RefSeq" id="XP_018693949.1">
    <property type="nucleotide sequence ID" value="XM_018837096.1"/>
</dbReference>
<sequence length="592" mass="65366">MLSLKKSIATIRGDLSNITAPPFVLDSKSAVELPAFWAERPAIFVASAAAQEPAERALLVLKWFLASLRNQQYAGRSPAEGVKKPINAFLGEVFLARWEGDQGQEGAGDGVGVTRLVSEQVSHHPPVTACRVWNEKHGVTVSHVFLFQSLLSSPSNNSQAGPNDHQGNSHILSPSSLEQAEGYTRQEITFSGSVNIQQIGHATLHLARHDETYLIPLPDIKIKGLLAGSPYPELQGTHHIPSTSGYTSTIDFIGKGGLFSGADRKHAFEARVYRDFNDDNNGREADPDTARTVYTVSGHWDSQFVIRDARRDVEIETFDVATAPTAPLLTDPLAEQDPWESRRAWRRVREALQRGDMQAAADAKARVENGQREMRIAENNKNDDGAHWQRLFFEPVAQSDETAASLARKVGLALKPDDTVAAWRFRRKEWDEGVFRKPYRGDLMPDNTRASDGGRKGDGVVDDHVNDVSVFPPPPPPSVAVSHMAPSVHTRGEEERRHVLPTDSVAQLDTANNTTTTRKHQSTTATTESLGAETASESTTPNQKTPVLPPVGPEGKTNNYDDDVEQDMMMTAQEEVHQVEEFLRDKYSSRRR</sequence>
<dbReference type="PANTHER" id="PTHR10972:SF92">
    <property type="entry name" value="OXYSTEROL BINDING PROTEIN"/>
    <property type="match status" value="1"/>
</dbReference>
<evidence type="ECO:0000313" key="4">
    <source>
        <dbReference type="EMBL" id="OAP60582.1"/>
    </source>
</evidence>
<evidence type="ECO:0000256" key="1">
    <source>
        <dbReference type="ARBA" id="ARBA00008842"/>
    </source>
</evidence>
<feature type="region of interest" description="Disordered" evidence="3">
    <location>
        <begin position="510"/>
        <end position="562"/>
    </location>
</feature>
<dbReference type="GO" id="GO:0016020">
    <property type="term" value="C:membrane"/>
    <property type="evidence" value="ECO:0007669"/>
    <property type="project" value="TreeGrafter"/>
</dbReference>
<keyword evidence="5" id="KW-1185">Reference proteome</keyword>
<dbReference type="EMBL" id="LVYI01000004">
    <property type="protein sequence ID" value="OAP60582.1"/>
    <property type="molecule type" value="Genomic_DNA"/>
</dbReference>
<dbReference type="Pfam" id="PF01237">
    <property type="entry name" value="Oxysterol_BP"/>
    <property type="match status" value="2"/>
</dbReference>
<dbReference type="SUPFAM" id="SSF144000">
    <property type="entry name" value="Oxysterol-binding protein-like"/>
    <property type="match status" value="2"/>
</dbReference>
<evidence type="ECO:0000256" key="2">
    <source>
        <dbReference type="RuleBase" id="RU003844"/>
    </source>
</evidence>
<evidence type="ECO:0008006" key="6">
    <source>
        <dbReference type="Google" id="ProtNLM"/>
    </source>
</evidence>
<protein>
    <recommendedName>
        <fullName evidence="6">Oxysterol-binding protein</fullName>
    </recommendedName>
</protein>
<dbReference type="GO" id="GO:0005829">
    <property type="term" value="C:cytosol"/>
    <property type="evidence" value="ECO:0007669"/>
    <property type="project" value="TreeGrafter"/>
</dbReference>
<name>A0A178ZLR1_9EURO</name>
<dbReference type="PANTHER" id="PTHR10972">
    <property type="entry name" value="OXYSTEROL-BINDING PROTEIN-RELATED"/>
    <property type="match status" value="1"/>
</dbReference>
<dbReference type="InterPro" id="IPR037239">
    <property type="entry name" value="OSBP_sf"/>
</dbReference>
<organism evidence="4 5">
    <name type="scientific">Fonsecaea erecta</name>
    <dbReference type="NCBI Taxonomy" id="1367422"/>
    <lineage>
        <taxon>Eukaryota</taxon>
        <taxon>Fungi</taxon>
        <taxon>Dikarya</taxon>
        <taxon>Ascomycota</taxon>
        <taxon>Pezizomycotina</taxon>
        <taxon>Eurotiomycetes</taxon>
        <taxon>Chaetothyriomycetidae</taxon>
        <taxon>Chaetothyriales</taxon>
        <taxon>Herpotrichiellaceae</taxon>
        <taxon>Fonsecaea</taxon>
    </lineage>
</organism>
<feature type="region of interest" description="Disordered" evidence="3">
    <location>
        <begin position="472"/>
        <end position="498"/>
    </location>
</feature>
<evidence type="ECO:0000256" key="3">
    <source>
        <dbReference type="SAM" id="MobiDB-lite"/>
    </source>
</evidence>
<evidence type="ECO:0000313" key="5">
    <source>
        <dbReference type="Proteomes" id="UP000078343"/>
    </source>
</evidence>
<dbReference type="OrthoDB" id="14833at2759"/>
<gene>
    <name evidence="4" type="ORF">AYL99_05584</name>
</gene>
<feature type="compositionally biased region" description="Polar residues" evidence="3">
    <location>
        <begin position="510"/>
        <end position="545"/>
    </location>
</feature>
<dbReference type="STRING" id="1367422.A0A178ZLR1"/>
<dbReference type="InterPro" id="IPR018494">
    <property type="entry name" value="Oxysterol-bd_CS"/>
</dbReference>
<dbReference type="InterPro" id="IPR000648">
    <property type="entry name" value="Oxysterol-bd"/>
</dbReference>
<accession>A0A178ZLR1</accession>
<proteinExistence type="inferred from homology"/>
<dbReference type="Proteomes" id="UP000078343">
    <property type="component" value="Unassembled WGS sequence"/>
</dbReference>
<comment type="caution">
    <text evidence="4">The sequence shown here is derived from an EMBL/GenBank/DDBJ whole genome shotgun (WGS) entry which is preliminary data.</text>
</comment>
<feature type="compositionally biased region" description="Low complexity" evidence="3">
    <location>
        <begin position="479"/>
        <end position="489"/>
    </location>
</feature>
<dbReference type="GeneID" id="30009752"/>
<reference evidence="4 5" key="1">
    <citation type="submission" date="2016-04" db="EMBL/GenBank/DDBJ databases">
        <title>Draft genome of Fonsecaea erecta CBS 125763.</title>
        <authorList>
            <person name="Weiss V.A."/>
            <person name="Vicente V.A."/>
            <person name="Raittz R.T."/>
            <person name="Moreno L.F."/>
            <person name="De Souza E.M."/>
            <person name="Pedrosa F.O."/>
            <person name="Steffens M.B."/>
            <person name="Faoro H."/>
            <person name="Tadra-Sfeir M.Z."/>
            <person name="Najafzadeh M.J."/>
            <person name="Felipe M.S."/>
            <person name="Teixeira M."/>
            <person name="Sun J."/>
            <person name="Xi L."/>
            <person name="Gomes R."/>
            <person name="De Azevedo C.M."/>
            <person name="Salgado C.G."/>
            <person name="Da Silva M.B."/>
            <person name="Nascimento M.F."/>
            <person name="Queiroz-Telles F."/>
            <person name="Attili D.S."/>
            <person name="Gorbushina A."/>
        </authorList>
    </citation>
    <scope>NUCLEOTIDE SEQUENCE [LARGE SCALE GENOMIC DNA]</scope>
    <source>
        <strain evidence="4 5">CBS 125763</strain>
    </source>
</reference>
<dbReference type="PROSITE" id="PS01013">
    <property type="entry name" value="OSBP"/>
    <property type="match status" value="1"/>
</dbReference>
<comment type="similarity">
    <text evidence="1 2">Belongs to the OSBP family.</text>
</comment>